<reference evidence="2" key="2">
    <citation type="submission" date="2020-09" db="EMBL/GenBank/DDBJ databases">
        <authorList>
            <person name="Sun Q."/>
            <person name="Ohkuma M."/>
        </authorList>
    </citation>
    <scope>NUCLEOTIDE SEQUENCE</scope>
    <source>
        <strain evidence="2">JCM 10088</strain>
    </source>
</reference>
<feature type="transmembrane region" description="Helical" evidence="1">
    <location>
        <begin position="47"/>
        <end position="70"/>
    </location>
</feature>
<organism evidence="2 3">
    <name type="scientific">Thermocladium modestius</name>
    <dbReference type="NCBI Taxonomy" id="62609"/>
    <lineage>
        <taxon>Archaea</taxon>
        <taxon>Thermoproteota</taxon>
        <taxon>Thermoprotei</taxon>
        <taxon>Thermoproteales</taxon>
        <taxon>Thermoproteaceae</taxon>
        <taxon>Thermocladium</taxon>
    </lineage>
</organism>
<keyword evidence="1" id="KW-0472">Membrane</keyword>
<evidence type="ECO:0000313" key="2">
    <source>
        <dbReference type="EMBL" id="GGP21351.1"/>
    </source>
</evidence>
<dbReference type="AlphaFoldDB" id="A0A830GU50"/>
<evidence type="ECO:0000256" key="1">
    <source>
        <dbReference type="SAM" id="Phobius"/>
    </source>
</evidence>
<gene>
    <name evidence="2" type="ORF">GCM10007981_12820</name>
</gene>
<keyword evidence="1" id="KW-1133">Transmembrane helix</keyword>
<feature type="transmembrane region" description="Helical" evidence="1">
    <location>
        <begin position="82"/>
        <end position="111"/>
    </location>
</feature>
<protein>
    <submittedName>
        <fullName evidence="2">Uncharacterized protein</fullName>
    </submittedName>
</protein>
<comment type="caution">
    <text evidence="2">The sequence shown here is derived from an EMBL/GenBank/DDBJ whole genome shotgun (WGS) entry which is preliminary data.</text>
</comment>
<proteinExistence type="predicted"/>
<dbReference type="Proteomes" id="UP000610960">
    <property type="component" value="Unassembled WGS sequence"/>
</dbReference>
<sequence length="116" mass="12297">MNRITASLMLLAGLLMIIDGVFLIDVSMSPSSLLPPQVSTLVPASIYMYSGAAEAVVGVLCEAIFFLAVLTKVNRRTIGIIALLLSLASLVGSGGFFLGFAFALVFSISLIRERRS</sequence>
<keyword evidence="3" id="KW-1185">Reference proteome</keyword>
<reference evidence="2" key="1">
    <citation type="journal article" date="2014" name="Int. J. Syst. Evol. Microbiol.">
        <title>Complete genome sequence of Corynebacterium casei LMG S-19264T (=DSM 44701T), isolated from a smear-ripened cheese.</title>
        <authorList>
            <consortium name="US DOE Joint Genome Institute (JGI-PGF)"/>
            <person name="Walter F."/>
            <person name="Albersmeier A."/>
            <person name="Kalinowski J."/>
            <person name="Ruckert C."/>
        </authorList>
    </citation>
    <scope>NUCLEOTIDE SEQUENCE</scope>
    <source>
        <strain evidence="2">JCM 10088</strain>
    </source>
</reference>
<keyword evidence="1" id="KW-0812">Transmembrane</keyword>
<evidence type="ECO:0000313" key="3">
    <source>
        <dbReference type="Proteomes" id="UP000610960"/>
    </source>
</evidence>
<dbReference type="EMBL" id="BMNL01000003">
    <property type="protein sequence ID" value="GGP21351.1"/>
    <property type="molecule type" value="Genomic_DNA"/>
</dbReference>
<dbReference type="RefSeq" id="WP_188596603.1">
    <property type="nucleotide sequence ID" value="NZ_BMNL01000003.1"/>
</dbReference>
<name>A0A830GU50_9CREN</name>
<accession>A0A830GU50</accession>